<reference evidence="1" key="1">
    <citation type="submission" date="2020-02" db="EMBL/GenBank/DDBJ databases">
        <authorList>
            <person name="Meier V. D."/>
        </authorList>
    </citation>
    <scope>NUCLEOTIDE SEQUENCE</scope>
    <source>
        <strain evidence="1">AVDCRST_MAG53</strain>
    </source>
</reference>
<dbReference type="InterPro" id="IPR010451">
    <property type="entry name" value="Acetoacetate_decarboxylase"/>
</dbReference>
<proteinExistence type="predicted"/>
<dbReference type="GO" id="GO:0016829">
    <property type="term" value="F:lyase activity"/>
    <property type="evidence" value="ECO:0007669"/>
    <property type="project" value="InterPro"/>
</dbReference>
<dbReference type="AlphaFoldDB" id="A0A6J4T2N0"/>
<evidence type="ECO:0000313" key="1">
    <source>
        <dbReference type="EMBL" id="CAA9512532.1"/>
    </source>
</evidence>
<dbReference type="EMBL" id="CADCVR010000085">
    <property type="protein sequence ID" value="CAA9512532.1"/>
    <property type="molecule type" value="Genomic_DNA"/>
</dbReference>
<protein>
    <recommendedName>
        <fullName evidence="2">Acetoacetate decarboxylase</fullName>
    </recommendedName>
</protein>
<sequence length="203" mass="21731">MPAEIPPPPWRSSVDALLWLHPATRAARGLLSPQLAARAGMPVTIGGLISYRDGPVGPYGEVFGAPVLLRGAPMLSHISFMAVDSAASVAGGRGNWALPKELADFDGDPGRTGAVTARGEGWELRVTATARTHRLPLSMRMRAAQVWADGRVRTFSVRVRGRARLARVEVEHLAASPLRDWLVEGRHLAVLVSGRQDVSPPSS</sequence>
<dbReference type="Pfam" id="PF06314">
    <property type="entry name" value="ADC"/>
    <property type="match status" value="1"/>
</dbReference>
<dbReference type="InterPro" id="IPR023375">
    <property type="entry name" value="ADC_dom_sf"/>
</dbReference>
<dbReference type="Gene3D" id="2.40.400.10">
    <property type="entry name" value="Acetoacetate decarboxylase-like"/>
    <property type="match status" value="1"/>
</dbReference>
<name>A0A6J4T2N0_9ACTN</name>
<organism evidence="1">
    <name type="scientific">uncultured Solirubrobacteraceae bacterium</name>
    <dbReference type="NCBI Taxonomy" id="1162706"/>
    <lineage>
        <taxon>Bacteria</taxon>
        <taxon>Bacillati</taxon>
        <taxon>Actinomycetota</taxon>
        <taxon>Thermoleophilia</taxon>
        <taxon>Solirubrobacterales</taxon>
        <taxon>Solirubrobacteraceae</taxon>
        <taxon>environmental samples</taxon>
    </lineage>
</organism>
<evidence type="ECO:0008006" key="2">
    <source>
        <dbReference type="Google" id="ProtNLM"/>
    </source>
</evidence>
<dbReference type="SUPFAM" id="SSF160104">
    <property type="entry name" value="Acetoacetate decarboxylase-like"/>
    <property type="match status" value="1"/>
</dbReference>
<gene>
    <name evidence="1" type="ORF">AVDCRST_MAG53-2660</name>
</gene>
<accession>A0A6J4T2N0</accession>